<comment type="catalytic activity">
    <reaction evidence="14">
        <text>a pyranoside + acceptor = a pyranosid-3,4-diulose + reduced acceptor.</text>
        <dbReference type="EC" id="1.1.99.29"/>
    </reaction>
</comment>
<evidence type="ECO:0000256" key="4">
    <source>
        <dbReference type="ARBA" id="ARBA00011245"/>
    </source>
</evidence>
<dbReference type="GO" id="GO:0050660">
    <property type="term" value="F:flavin adenine dinucleotide binding"/>
    <property type="evidence" value="ECO:0007669"/>
    <property type="project" value="InterPro"/>
</dbReference>
<evidence type="ECO:0000256" key="12">
    <source>
        <dbReference type="ARBA" id="ARBA00034029"/>
    </source>
</evidence>
<feature type="binding site" evidence="16">
    <location>
        <position position="116"/>
    </location>
    <ligand>
        <name>FAD</name>
        <dbReference type="ChEBI" id="CHEBI:57692"/>
    </ligand>
</feature>
<comment type="catalytic activity">
    <reaction evidence="13">
        <text>a pyranoside + acceptor = a pyranosid-3-ulose + reduced acceptor.</text>
        <dbReference type="EC" id="1.1.99.29"/>
    </reaction>
</comment>
<comment type="caution">
    <text evidence="21">The sequence shown here is derived from an EMBL/GenBank/DDBJ whole genome shotgun (WGS) entry which is preliminary data.</text>
</comment>
<feature type="active site" description="Proton acceptor" evidence="15">
    <location>
        <position position="561"/>
    </location>
</feature>
<evidence type="ECO:0000256" key="3">
    <source>
        <dbReference type="ARBA" id="ARBA00010790"/>
    </source>
</evidence>
<dbReference type="GO" id="GO:0005576">
    <property type="term" value="C:extracellular region"/>
    <property type="evidence" value="ECO:0007669"/>
    <property type="project" value="UniProtKB-SubCell"/>
</dbReference>
<comment type="catalytic activity">
    <reaction evidence="10">
        <text>pyranose + acceptor = pyranos-2-ulose + reduced acceptor.</text>
        <dbReference type="EC" id="1.1.99.29"/>
    </reaction>
</comment>
<evidence type="ECO:0000256" key="2">
    <source>
        <dbReference type="ARBA" id="ARBA00004613"/>
    </source>
</evidence>
<evidence type="ECO:0000256" key="11">
    <source>
        <dbReference type="ARBA" id="ARBA00034010"/>
    </source>
</evidence>
<dbReference type="AlphaFoldDB" id="A0A8H5CCI4"/>
<evidence type="ECO:0000256" key="13">
    <source>
        <dbReference type="ARBA" id="ARBA00034050"/>
    </source>
</evidence>
<evidence type="ECO:0000256" key="15">
    <source>
        <dbReference type="PIRSR" id="PIRSR000137-1"/>
    </source>
</evidence>
<protein>
    <recommendedName>
        <fullName evidence="5">pyranose dehydrogenase (acceptor)</fullName>
        <ecNumber evidence="5">1.1.99.29</ecNumber>
    </recommendedName>
</protein>
<evidence type="ECO:0000256" key="10">
    <source>
        <dbReference type="ARBA" id="ARBA00033986"/>
    </source>
</evidence>
<gene>
    <name evidence="21" type="ORF">D9611_011201</name>
</gene>
<evidence type="ECO:0000256" key="14">
    <source>
        <dbReference type="ARBA" id="ARBA00034059"/>
    </source>
</evidence>
<comment type="subcellular location">
    <subcellularLocation>
        <location evidence="2">Secreted</location>
    </subcellularLocation>
</comment>
<dbReference type="GO" id="GO:0033718">
    <property type="term" value="F:pyranose dehydrogenase (acceptor) activity"/>
    <property type="evidence" value="ECO:0007669"/>
    <property type="project" value="UniProtKB-EC"/>
</dbReference>
<feature type="signal peptide" evidence="18">
    <location>
        <begin position="1"/>
        <end position="23"/>
    </location>
</feature>
<comment type="subunit">
    <text evidence="4">Monomer.</text>
</comment>
<evidence type="ECO:0000256" key="6">
    <source>
        <dbReference type="ARBA" id="ARBA00022525"/>
    </source>
</evidence>
<comment type="catalytic activity">
    <reaction evidence="12">
        <text>pyranose + acceptor = pyranos-3-ulose + reduced acceptor.</text>
        <dbReference type="EC" id="1.1.99.29"/>
    </reaction>
</comment>
<feature type="active site" description="Proton donor" evidence="15">
    <location>
        <position position="517"/>
    </location>
</feature>
<comment type="similarity">
    <text evidence="3 17">Belongs to the GMC oxidoreductase family.</text>
</comment>
<evidence type="ECO:0000256" key="7">
    <source>
        <dbReference type="ARBA" id="ARBA00022630"/>
    </source>
</evidence>
<dbReference type="Gene3D" id="3.50.50.60">
    <property type="entry name" value="FAD/NAD(P)-binding domain"/>
    <property type="match status" value="1"/>
</dbReference>
<evidence type="ECO:0000313" key="21">
    <source>
        <dbReference type="EMBL" id="KAF5339186.1"/>
    </source>
</evidence>
<dbReference type="PIRSF" id="PIRSF000137">
    <property type="entry name" value="Alcohol_oxidase"/>
    <property type="match status" value="1"/>
</dbReference>
<dbReference type="InterPro" id="IPR000172">
    <property type="entry name" value="GMC_OxRdtase_N"/>
</dbReference>
<evidence type="ECO:0000256" key="16">
    <source>
        <dbReference type="PIRSR" id="PIRSR000137-2"/>
    </source>
</evidence>
<accession>A0A8H5CCI4</accession>
<feature type="binding site" evidence="16">
    <location>
        <begin position="516"/>
        <end position="517"/>
    </location>
    <ligand>
        <name>FAD</name>
        <dbReference type="ChEBI" id="CHEBI:57692"/>
    </ligand>
</feature>
<keyword evidence="22" id="KW-1185">Reference proteome</keyword>
<evidence type="ECO:0000259" key="20">
    <source>
        <dbReference type="PROSITE" id="PS00624"/>
    </source>
</evidence>
<keyword evidence="8 16" id="KW-0274">FAD</keyword>
<evidence type="ECO:0000256" key="9">
    <source>
        <dbReference type="ARBA" id="ARBA00024699"/>
    </source>
</evidence>
<comment type="catalytic activity">
    <reaction evidence="11">
        <text>pyranose + acceptor = pyranos-2,3-diulose + reduced acceptor.</text>
        <dbReference type="EC" id="1.1.99.29"/>
    </reaction>
</comment>
<dbReference type="OrthoDB" id="269227at2759"/>
<dbReference type="PROSITE" id="PS00624">
    <property type="entry name" value="GMC_OXRED_2"/>
    <property type="match status" value="1"/>
</dbReference>
<dbReference type="PANTHER" id="PTHR11552">
    <property type="entry name" value="GLUCOSE-METHANOL-CHOLINE GMC OXIDOREDUCTASE"/>
    <property type="match status" value="1"/>
</dbReference>
<feature type="domain" description="Glucose-methanol-choline oxidoreductase N-terminal" evidence="20">
    <location>
        <begin position="307"/>
        <end position="321"/>
    </location>
</feature>
<proteinExistence type="inferred from homology"/>
<comment type="cofactor">
    <cofactor evidence="1 16">
        <name>FAD</name>
        <dbReference type="ChEBI" id="CHEBI:57692"/>
    </cofactor>
</comment>
<dbReference type="Pfam" id="PF00732">
    <property type="entry name" value="GMC_oxred_N"/>
    <property type="match status" value="1"/>
</dbReference>
<dbReference type="InterPro" id="IPR036188">
    <property type="entry name" value="FAD/NAD-bd_sf"/>
</dbReference>
<sequence>MAGLSKFCALIGLITLTATLVNGKVYSGLGELTAKDVYDFVVVGGGVGGSVLATRLSENPRHNVLLVEAGPNNQNITDIAVPAFFYNINGTYTWGHVTTPQAGLNGRSLPYTQGRVLGGGSSVNGMMYTRGASDDYDLWGKVSGDRSWSWKTLYPYFIRNEKLVPPPGGRNATGEYDPRYHGHNGPTHVSLPWGPPIDFDLLSVKNAQSSKEIKFNLEPNSGKPEGLIYVQSTIGEGERWSAAVGFLSANVRERPNLTILLNTQATRILPSSKSSRQLDIRTVELVPNGGGNTTTVTAKKELILSAGSFGTPHLLLNSGVGDKKELEELKIKSILDLPDVGKGLSDHLTVPVTWSSNATYAPVDYVAALEEWQTNRTGPLTEAVGHQVIFTRIASNSSVFKEHSDPASGPNAAHIEITLRAGSPIVSAYIVLLTPKSRGSVKLRSNNPLDKPLIDIGFLTHPFDLLAIKEGVRIAKRWYAGAAYKGYITGFIGPDPDVLPEKEFNDQLKASVGTFWHPVGTSSISPRGAKHGVLDPDLKVKGVKGLRVVDASAIPYVPTAHTQAATYVLSERASDIIKDSW</sequence>
<evidence type="ECO:0000259" key="19">
    <source>
        <dbReference type="PROSITE" id="PS00623"/>
    </source>
</evidence>
<name>A0A8H5CCI4_9AGAR</name>
<evidence type="ECO:0000256" key="18">
    <source>
        <dbReference type="SAM" id="SignalP"/>
    </source>
</evidence>
<reference evidence="21 22" key="1">
    <citation type="journal article" date="2020" name="ISME J.">
        <title>Uncovering the hidden diversity of litter-decomposition mechanisms in mushroom-forming fungi.</title>
        <authorList>
            <person name="Floudas D."/>
            <person name="Bentzer J."/>
            <person name="Ahren D."/>
            <person name="Johansson T."/>
            <person name="Persson P."/>
            <person name="Tunlid A."/>
        </authorList>
    </citation>
    <scope>NUCLEOTIDE SEQUENCE [LARGE SCALE GENOMIC DNA]</scope>
    <source>
        <strain evidence="21 22">CBS 175.51</strain>
    </source>
</reference>
<dbReference type="SUPFAM" id="SSF51905">
    <property type="entry name" value="FAD/NAD(P)-binding domain"/>
    <property type="match status" value="1"/>
</dbReference>
<keyword evidence="18" id="KW-0732">Signal</keyword>
<evidence type="ECO:0000256" key="17">
    <source>
        <dbReference type="RuleBase" id="RU003968"/>
    </source>
</evidence>
<dbReference type="InterPro" id="IPR012132">
    <property type="entry name" value="GMC_OxRdtase"/>
</dbReference>
<evidence type="ECO:0000256" key="1">
    <source>
        <dbReference type="ARBA" id="ARBA00001974"/>
    </source>
</evidence>
<feature type="chain" id="PRO_5034117424" description="pyranose dehydrogenase (acceptor)" evidence="18">
    <location>
        <begin position="24"/>
        <end position="581"/>
    </location>
</feature>
<feature type="domain" description="Glucose-methanol-choline oxidoreductase N-terminal" evidence="19">
    <location>
        <begin position="114"/>
        <end position="137"/>
    </location>
</feature>
<dbReference type="PANTHER" id="PTHR11552:SF147">
    <property type="entry name" value="CHOLINE DEHYDROGENASE, MITOCHONDRIAL"/>
    <property type="match status" value="1"/>
</dbReference>
<dbReference type="InterPro" id="IPR007867">
    <property type="entry name" value="GMC_OxRtase_C"/>
</dbReference>
<keyword evidence="7 17" id="KW-0285">Flavoprotein</keyword>
<dbReference type="SUPFAM" id="SSF54373">
    <property type="entry name" value="FAD-linked reductases, C-terminal domain"/>
    <property type="match status" value="1"/>
</dbReference>
<evidence type="ECO:0000313" key="22">
    <source>
        <dbReference type="Proteomes" id="UP000541558"/>
    </source>
</evidence>
<evidence type="ECO:0000256" key="5">
    <source>
        <dbReference type="ARBA" id="ARBA00013177"/>
    </source>
</evidence>
<keyword evidence="6" id="KW-0964">Secreted</keyword>
<dbReference type="EC" id="1.1.99.29" evidence="5"/>
<dbReference type="Proteomes" id="UP000541558">
    <property type="component" value="Unassembled WGS sequence"/>
</dbReference>
<dbReference type="PROSITE" id="PS00623">
    <property type="entry name" value="GMC_OXRED_1"/>
    <property type="match status" value="1"/>
</dbReference>
<comment type="function">
    <text evidence="9">Catalyzes the single-oxidation or sequential double oxidation reaction of carbohydrates primarily at carbon-2 and/or carbon-3 with the concomitant reduction of the flavin. The enzyme exhibits a broad sugar substrate specificity, oxidizing different aldopyranoses to the corresponding C-1, C-2, C-3 or C-1,2, C-2,3 and C-3,4 (di)dehydro sugars with substrate-specific regioselectivity. Accepts only a narrow range of electron acceptors such as substituted benzoquinones and complexed metal ions and reacts extremely slowly with O(2) as acceptor. May play a role in the natural recycling of plant matter by oxidizing all major monosaccharides in lignocellulose and by reducing quinone compounds or reactive radical species generated during lignin depolymerization.</text>
</comment>
<organism evidence="21 22">
    <name type="scientific">Ephemerocybe angulata</name>
    <dbReference type="NCBI Taxonomy" id="980116"/>
    <lineage>
        <taxon>Eukaryota</taxon>
        <taxon>Fungi</taxon>
        <taxon>Dikarya</taxon>
        <taxon>Basidiomycota</taxon>
        <taxon>Agaricomycotina</taxon>
        <taxon>Agaricomycetes</taxon>
        <taxon>Agaricomycetidae</taxon>
        <taxon>Agaricales</taxon>
        <taxon>Agaricineae</taxon>
        <taxon>Psathyrellaceae</taxon>
        <taxon>Ephemerocybe</taxon>
    </lineage>
</organism>
<dbReference type="EMBL" id="JAACJK010000009">
    <property type="protein sequence ID" value="KAF5339186.1"/>
    <property type="molecule type" value="Genomic_DNA"/>
</dbReference>
<dbReference type="Pfam" id="PF05199">
    <property type="entry name" value="GMC_oxred_C"/>
    <property type="match status" value="1"/>
</dbReference>
<dbReference type="Gene3D" id="3.30.560.10">
    <property type="entry name" value="Glucose Oxidase, domain 3"/>
    <property type="match status" value="1"/>
</dbReference>
<evidence type="ECO:0000256" key="8">
    <source>
        <dbReference type="ARBA" id="ARBA00022827"/>
    </source>
</evidence>